<dbReference type="EC" id="3.2.1.51" evidence="3"/>
<dbReference type="EMBL" id="FNSQ01000005">
    <property type="protein sequence ID" value="SEB86592.1"/>
    <property type="molecule type" value="Genomic_DNA"/>
</dbReference>
<keyword evidence="5" id="KW-0378">Hydrolase</keyword>
<dbReference type="AlphaFoldDB" id="A0A1H4MW58"/>
<evidence type="ECO:0000256" key="2">
    <source>
        <dbReference type="ARBA" id="ARBA00007951"/>
    </source>
</evidence>
<comment type="similarity">
    <text evidence="2">Belongs to the glycosyl hydrolase 29 family.</text>
</comment>
<feature type="domain" description="Glycoside hydrolase family 29 N-terminal" evidence="8">
    <location>
        <begin position="3"/>
        <end position="314"/>
    </location>
</feature>
<dbReference type="RefSeq" id="WP_060925789.1">
    <property type="nucleotide sequence ID" value="NZ_FNSQ01000005.1"/>
</dbReference>
<evidence type="ECO:0000256" key="5">
    <source>
        <dbReference type="ARBA" id="ARBA00022801"/>
    </source>
</evidence>
<evidence type="ECO:0000256" key="6">
    <source>
        <dbReference type="ARBA" id="ARBA00023295"/>
    </source>
</evidence>
<dbReference type="Proteomes" id="UP000183750">
    <property type="component" value="Unassembled WGS sequence"/>
</dbReference>
<dbReference type="GO" id="GO:0016139">
    <property type="term" value="P:glycoside catabolic process"/>
    <property type="evidence" value="ECO:0007669"/>
    <property type="project" value="TreeGrafter"/>
</dbReference>
<dbReference type="GO" id="GO:0005764">
    <property type="term" value="C:lysosome"/>
    <property type="evidence" value="ECO:0007669"/>
    <property type="project" value="TreeGrafter"/>
</dbReference>
<dbReference type="GO" id="GO:0006004">
    <property type="term" value="P:fucose metabolic process"/>
    <property type="evidence" value="ECO:0007669"/>
    <property type="project" value="InterPro"/>
</dbReference>
<dbReference type="Gene3D" id="3.20.20.80">
    <property type="entry name" value="Glycosidases"/>
    <property type="match status" value="1"/>
</dbReference>
<protein>
    <recommendedName>
        <fullName evidence="3">alpha-L-fucosidase</fullName>
        <ecNumber evidence="3">3.2.1.51</ecNumber>
    </recommendedName>
</protein>
<keyword evidence="10" id="KW-1185">Reference proteome</keyword>
<keyword evidence="6" id="KW-0326">Glycosidase</keyword>
<evidence type="ECO:0000313" key="10">
    <source>
        <dbReference type="Proteomes" id="UP000183750"/>
    </source>
</evidence>
<evidence type="ECO:0000256" key="1">
    <source>
        <dbReference type="ARBA" id="ARBA00004071"/>
    </source>
</evidence>
<evidence type="ECO:0000256" key="4">
    <source>
        <dbReference type="ARBA" id="ARBA00022729"/>
    </source>
</evidence>
<dbReference type="SMART" id="SM00812">
    <property type="entry name" value="Alpha_L_fucos"/>
    <property type="match status" value="1"/>
</dbReference>
<dbReference type="OrthoDB" id="5526311at2"/>
<dbReference type="InterPro" id="IPR017853">
    <property type="entry name" value="GH"/>
</dbReference>
<feature type="site" description="May be important for catalysis" evidence="7">
    <location>
        <position position="248"/>
    </location>
</feature>
<dbReference type="SUPFAM" id="SSF51445">
    <property type="entry name" value="(Trans)glycosidases"/>
    <property type="match status" value="1"/>
</dbReference>
<gene>
    <name evidence="9" type="ORF">SAMN04489807_2261</name>
</gene>
<name>A0A1H4MW58_9MICO</name>
<dbReference type="InterPro" id="IPR057739">
    <property type="entry name" value="Glyco_hydro_29_N"/>
</dbReference>
<comment type="function">
    <text evidence="1">Alpha-L-fucosidase is responsible for hydrolyzing the alpha-1,6-linked fucose joined to the reducing-end N-acetylglucosamine of the carbohydrate moieties of glycoproteins.</text>
</comment>
<evidence type="ECO:0000259" key="8">
    <source>
        <dbReference type="Pfam" id="PF01120"/>
    </source>
</evidence>
<keyword evidence="4" id="KW-0732">Signal</keyword>
<dbReference type="GO" id="GO:0004560">
    <property type="term" value="F:alpha-L-fucosidase activity"/>
    <property type="evidence" value="ECO:0007669"/>
    <property type="project" value="InterPro"/>
</dbReference>
<dbReference type="PIRSF" id="PIRSF001092">
    <property type="entry name" value="Alpha-L-fucosidase"/>
    <property type="match status" value="1"/>
</dbReference>
<dbReference type="Pfam" id="PF01120">
    <property type="entry name" value="Alpha_L_fucos"/>
    <property type="match status" value="1"/>
</dbReference>
<dbReference type="InterPro" id="IPR000933">
    <property type="entry name" value="Glyco_hydro_29"/>
</dbReference>
<dbReference type="InterPro" id="IPR016286">
    <property type="entry name" value="FUC_metazoa-typ"/>
</dbReference>
<evidence type="ECO:0000256" key="7">
    <source>
        <dbReference type="PIRSR" id="PIRSR001092-1"/>
    </source>
</evidence>
<dbReference type="PANTHER" id="PTHR10030">
    <property type="entry name" value="ALPHA-L-FUCOSIDASE"/>
    <property type="match status" value="1"/>
</dbReference>
<accession>A0A1H4MW58</accession>
<organism evidence="9 10">
    <name type="scientific">Microbacterium hydrocarbonoxydans</name>
    <dbReference type="NCBI Taxonomy" id="273678"/>
    <lineage>
        <taxon>Bacteria</taxon>
        <taxon>Bacillati</taxon>
        <taxon>Actinomycetota</taxon>
        <taxon>Actinomycetes</taxon>
        <taxon>Micrococcales</taxon>
        <taxon>Microbacteriaceae</taxon>
        <taxon>Microbacterium</taxon>
    </lineage>
</organism>
<proteinExistence type="inferred from homology"/>
<sequence length="421" mass="47815">MRQDWFTLARFGMFVHFGLYSAAARHEWVQNYERLTDADYRQYFEHFDPDLFDAAALARTAKETGMGYVVLTTKHHDGFCLWDSAQTDFTSVAATGRDLVREYVDALRAEGLKVGLYHSLIDWHHPHFTVDWNHPRRDDADAHELNVGRDMSVYRDYLHAQVRELLTQFGEIDYLFFDFTYPQEKDGWAGKGPEDWDAAGLLALCRELQPDMLVNDRLGIPADFVTPEQYQPTAPLVRDGVALTWEACQTLNGSWGYHRDNMDQKSATLLTQMLVDSVSMDGNMLLNIGPDGRGAIAPRDAATLGEIAEWMRLHRDAVLGAGHAEFAPPREGVYTRRGNRLYLSLFSWPMGFVHLPDLADRVVYARLLNDGSWLRTSRSDPEQEAELMTPAGEAEGTLTVHLPVRRPEVLIPVIELTLADD</sequence>
<reference evidence="10" key="1">
    <citation type="submission" date="2016-10" db="EMBL/GenBank/DDBJ databases">
        <authorList>
            <person name="Varghese N."/>
            <person name="Submissions S."/>
        </authorList>
    </citation>
    <scope>NUCLEOTIDE SEQUENCE [LARGE SCALE GENOMIC DNA]</scope>
    <source>
        <strain evidence="10">DSM 16089</strain>
    </source>
</reference>
<dbReference type="PANTHER" id="PTHR10030:SF37">
    <property type="entry name" value="ALPHA-L-FUCOSIDASE-RELATED"/>
    <property type="match status" value="1"/>
</dbReference>
<dbReference type="PRINTS" id="PR00741">
    <property type="entry name" value="GLHYDRLASE29"/>
</dbReference>
<evidence type="ECO:0000313" key="9">
    <source>
        <dbReference type="EMBL" id="SEB86592.1"/>
    </source>
</evidence>
<evidence type="ECO:0000256" key="3">
    <source>
        <dbReference type="ARBA" id="ARBA00012662"/>
    </source>
</evidence>